<sequence length="245" mass="26928">MIELESYAKRYGRHTAVQPLSLTVPPGEVFALLGPNGAGKTTTIRAITGLTRPSAGTVRVSGFDVWRDPLRAKASLGYIPDRPYLYAKLSARELLRFVAGVHKVARPEPEIERWLQFFGLEDFGNALIETFSHGMKQKLTVIAALLPQPQVLVVDEPMVGLDPHAARQVRELLADYAARGHTVLLTTHSMPLAEAIAGTVAVLDRGRLLALGDVASLKARTRAGDLEQVFFRLLEDERAERERTG</sequence>
<gene>
    <name evidence="5" type="ORF">HNR42_002489</name>
</gene>
<evidence type="ECO:0000256" key="1">
    <source>
        <dbReference type="ARBA" id="ARBA00022448"/>
    </source>
</evidence>
<dbReference type="InterPro" id="IPR017871">
    <property type="entry name" value="ABC_transporter-like_CS"/>
</dbReference>
<dbReference type="Pfam" id="PF00005">
    <property type="entry name" value="ABC_tran"/>
    <property type="match status" value="1"/>
</dbReference>
<evidence type="ECO:0000256" key="2">
    <source>
        <dbReference type="ARBA" id="ARBA00022741"/>
    </source>
</evidence>
<reference evidence="5 6" key="1">
    <citation type="submission" date="2020-08" db="EMBL/GenBank/DDBJ databases">
        <title>Genomic Encyclopedia of Type Strains, Phase IV (KMG-IV): sequencing the most valuable type-strain genomes for metagenomic binning, comparative biology and taxonomic classification.</title>
        <authorList>
            <person name="Goeker M."/>
        </authorList>
    </citation>
    <scope>NUCLEOTIDE SEQUENCE [LARGE SCALE GENOMIC DNA]</scope>
    <source>
        <strain evidence="5 6">DSM 21458</strain>
    </source>
</reference>
<dbReference type="PANTHER" id="PTHR42939">
    <property type="entry name" value="ABC TRANSPORTER ATP-BINDING PROTEIN ALBC-RELATED"/>
    <property type="match status" value="1"/>
</dbReference>
<dbReference type="GO" id="GO:0005524">
    <property type="term" value="F:ATP binding"/>
    <property type="evidence" value="ECO:0007669"/>
    <property type="project" value="UniProtKB-KW"/>
</dbReference>
<dbReference type="InterPro" id="IPR027417">
    <property type="entry name" value="P-loop_NTPase"/>
</dbReference>
<feature type="domain" description="ABC transporter" evidence="4">
    <location>
        <begin position="2"/>
        <end position="230"/>
    </location>
</feature>
<name>A0A841I1E6_9DEIO</name>
<proteinExistence type="predicted"/>
<dbReference type="Proteomes" id="UP000569951">
    <property type="component" value="Unassembled WGS sequence"/>
</dbReference>
<dbReference type="CDD" id="cd03230">
    <property type="entry name" value="ABC_DR_subfamily_A"/>
    <property type="match status" value="1"/>
</dbReference>
<evidence type="ECO:0000313" key="5">
    <source>
        <dbReference type="EMBL" id="MBB6099053.1"/>
    </source>
</evidence>
<keyword evidence="3 5" id="KW-0067">ATP-binding</keyword>
<dbReference type="PROSITE" id="PS50893">
    <property type="entry name" value="ABC_TRANSPORTER_2"/>
    <property type="match status" value="1"/>
</dbReference>
<dbReference type="Gene3D" id="3.40.50.300">
    <property type="entry name" value="P-loop containing nucleotide triphosphate hydrolases"/>
    <property type="match status" value="1"/>
</dbReference>
<dbReference type="SUPFAM" id="SSF52540">
    <property type="entry name" value="P-loop containing nucleoside triphosphate hydrolases"/>
    <property type="match status" value="1"/>
</dbReference>
<protein>
    <submittedName>
        <fullName evidence="5">ABC-2 type transport system ATP-binding protein</fullName>
    </submittedName>
</protein>
<organism evidence="5 6">
    <name type="scientific">Deinobacterium chartae</name>
    <dbReference type="NCBI Taxonomy" id="521158"/>
    <lineage>
        <taxon>Bacteria</taxon>
        <taxon>Thermotogati</taxon>
        <taxon>Deinococcota</taxon>
        <taxon>Deinococci</taxon>
        <taxon>Deinococcales</taxon>
        <taxon>Deinococcaceae</taxon>
        <taxon>Deinobacterium</taxon>
    </lineage>
</organism>
<evidence type="ECO:0000313" key="6">
    <source>
        <dbReference type="Proteomes" id="UP000569951"/>
    </source>
</evidence>
<dbReference type="SMART" id="SM00382">
    <property type="entry name" value="AAA"/>
    <property type="match status" value="1"/>
</dbReference>
<accession>A0A841I1E6</accession>
<dbReference type="PANTHER" id="PTHR42939:SF1">
    <property type="entry name" value="ABC TRANSPORTER ATP-BINDING PROTEIN ALBC-RELATED"/>
    <property type="match status" value="1"/>
</dbReference>
<dbReference type="EMBL" id="JACHHG010000009">
    <property type="protein sequence ID" value="MBB6099053.1"/>
    <property type="molecule type" value="Genomic_DNA"/>
</dbReference>
<keyword evidence="1" id="KW-0813">Transport</keyword>
<keyword evidence="2" id="KW-0547">Nucleotide-binding</keyword>
<dbReference type="InterPro" id="IPR051782">
    <property type="entry name" value="ABC_Transporter_VariousFunc"/>
</dbReference>
<dbReference type="RefSeq" id="WP_183987811.1">
    <property type="nucleotide sequence ID" value="NZ_JACHHG010000009.1"/>
</dbReference>
<comment type="caution">
    <text evidence="5">The sequence shown here is derived from an EMBL/GenBank/DDBJ whole genome shotgun (WGS) entry which is preliminary data.</text>
</comment>
<dbReference type="InterPro" id="IPR003593">
    <property type="entry name" value="AAA+_ATPase"/>
</dbReference>
<dbReference type="PROSITE" id="PS00211">
    <property type="entry name" value="ABC_TRANSPORTER_1"/>
    <property type="match status" value="1"/>
</dbReference>
<keyword evidence="6" id="KW-1185">Reference proteome</keyword>
<evidence type="ECO:0000259" key="4">
    <source>
        <dbReference type="PROSITE" id="PS50893"/>
    </source>
</evidence>
<dbReference type="GO" id="GO:0016887">
    <property type="term" value="F:ATP hydrolysis activity"/>
    <property type="evidence" value="ECO:0007669"/>
    <property type="project" value="InterPro"/>
</dbReference>
<dbReference type="InterPro" id="IPR003439">
    <property type="entry name" value="ABC_transporter-like_ATP-bd"/>
</dbReference>
<dbReference type="AlphaFoldDB" id="A0A841I1E6"/>
<evidence type="ECO:0000256" key="3">
    <source>
        <dbReference type="ARBA" id="ARBA00022840"/>
    </source>
</evidence>